<proteinExistence type="predicted"/>
<name>A0A345L320_9CAUD</name>
<keyword evidence="2" id="KW-0946">Virion</keyword>
<sequence>MADITYMTVTGLWTHIVDDGIVDGDPNPDTVRPTGKVVFAPKPSNTGFVTAGAAGASESVTLAEVPALVADGVLTDLQGNDGIRLAATIGGNPVRWVAQPTLLYGKKTLPSKSVTFDPPTVGTTLHLNDLFDDIGPQSPLVTSEVKAYRDQAIAARDEAQQIVDDVALGVVPDSGVAARIADPESESGAAVDARIGAAGLLTQEDADAAYAPVWKASTVYALGAKVVSPLTGDVIRRLTAGTSRESFDTTEQALWLAAYGTVTRTVAAVDTPMPFRARADYLCDGTADLATIQQALDALPDDNAVSGEIVLLAGNYSDATNATLSVGSPSSATLNPRKVLRFERGARINVSGRTGRKAVVKVESPDCQIINPNIAGNAAFGNGTGISIGGDVATLGGFWGKVANRVLIYEPILSNLETGLEFASIDGGPGVGGSTGDCKVHGGYIFQCKTGIRAAGYTNTMYAPTLANNNKAIWVEARRSEAQLRVHDPAIVGWNEVGILVEGGFGSVFSNTWMEQNPASASTATEAIRLGQSGTVRANATKFTGTTHVQLVNEQYAIKYVGAIGTEVEELVLSTSGAVPSVAVARNEMQSTSKNNRIRRYTFGPNAIPSHTSLSIDAAAWGELFIDRVSGLVGADGFSTRRNPSTRASSTPVARKLTDTSKTSDATMGSDSELTVNLNPGTVYALDGIIFFDAGQTGDFKMALSVSGTNSTISWVGVGPASSHTNAVGVSSVTTQRATSGFVMTWGGAAAGTVIGVPIKGVVSVTELATITMTWAQAIADATPTILKAGSYLELTPIS</sequence>
<dbReference type="Proteomes" id="UP000260058">
    <property type="component" value="Segment"/>
</dbReference>
<dbReference type="RefSeq" id="YP_010096907.1">
    <property type="nucleotide sequence ID" value="NC_055754.1"/>
</dbReference>
<accession>A0A345L320</accession>
<dbReference type="InterPro" id="IPR011050">
    <property type="entry name" value="Pectin_lyase_fold/virulence"/>
</dbReference>
<protein>
    <submittedName>
        <fullName evidence="4">Minor tail protein</fullName>
    </submittedName>
</protein>
<keyword evidence="5" id="KW-1185">Reference proteome</keyword>
<comment type="subcellular location">
    <subcellularLocation>
        <location evidence="1">Virion</location>
    </subcellularLocation>
</comment>
<dbReference type="GeneID" id="65114567"/>
<feature type="compositionally biased region" description="Polar residues" evidence="3">
    <location>
        <begin position="640"/>
        <end position="652"/>
    </location>
</feature>
<dbReference type="SUPFAM" id="SSF51126">
    <property type="entry name" value="Pectin lyase-like"/>
    <property type="match status" value="1"/>
</dbReference>
<organism evidence="4 5">
    <name type="scientific">Gordonia phage Frokostdame</name>
    <dbReference type="NCBI Taxonomy" id="2250320"/>
    <lineage>
        <taxon>Viruses</taxon>
        <taxon>Duplodnaviria</taxon>
        <taxon>Heunggongvirae</taxon>
        <taxon>Uroviricota</taxon>
        <taxon>Caudoviricetes</taxon>
        <taxon>Jujuvirus</taxon>
        <taxon>Jujuvirus frokostdame</taxon>
    </lineage>
</organism>
<feature type="compositionally biased region" description="Polar residues" evidence="3">
    <location>
        <begin position="660"/>
        <end position="672"/>
    </location>
</feature>
<reference evidence="5" key="1">
    <citation type="submission" date="2018-06" db="EMBL/GenBank/DDBJ databases">
        <authorList>
            <person name="Zhirakovskaya E."/>
        </authorList>
    </citation>
    <scope>NUCLEOTIDE SEQUENCE [LARGE SCALE GENOMIC DNA]</scope>
</reference>
<gene>
    <name evidence="4" type="primary">30</name>
    <name evidence="4" type="ORF">SEA_FROKOSTDAME_30</name>
</gene>
<dbReference type="GO" id="GO:0044423">
    <property type="term" value="C:virion component"/>
    <property type="evidence" value="ECO:0007669"/>
    <property type="project" value="UniProtKB-KW"/>
</dbReference>
<evidence type="ECO:0000256" key="1">
    <source>
        <dbReference type="ARBA" id="ARBA00004328"/>
    </source>
</evidence>
<feature type="region of interest" description="Disordered" evidence="3">
    <location>
        <begin position="639"/>
        <end position="672"/>
    </location>
</feature>
<dbReference type="EMBL" id="MH536818">
    <property type="protein sequence ID" value="AXH49672.1"/>
    <property type="molecule type" value="Genomic_DNA"/>
</dbReference>
<dbReference type="GO" id="GO:0051701">
    <property type="term" value="P:biological process involved in interaction with host"/>
    <property type="evidence" value="ECO:0007669"/>
    <property type="project" value="UniProtKB-ARBA"/>
</dbReference>
<dbReference type="KEGG" id="vg:65114567"/>
<evidence type="ECO:0000256" key="2">
    <source>
        <dbReference type="ARBA" id="ARBA00022844"/>
    </source>
</evidence>
<evidence type="ECO:0000313" key="4">
    <source>
        <dbReference type="EMBL" id="AXH49672.1"/>
    </source>
</evidence>
<dbReference type="GO" id="GO:0019058">
    <property type="term" value="P:viral life cycle"/>
    <property type="evidence" value="ECO:0007669"/>
    <property type="project" value="UniProtKB-ARBA"/>
</dbReference>
<evidence type="ECO:0000313" key="5">
    <source>
        <dbReference type="Proteomes" id="UP000260058"/>
    </source>
</evidence>
<evidence type="ECO:0000256" key="3">
    <source>
        <dbReference type="SAM" id="MobiDB-lite"/>
    </source>
</evidence>